<evidence type="ECO:0000313" key="2">
    <source>
        <dbReference type="Proteomes" id="UP001500469"/>
    </source>
</evidence>
<accession>A0ABN1N5G8</accession>
<name>A0ABN1N5G8_9BACT</name>
<comment type="caution">
    <text evidence="1">The sequence shown here is derived from an EMBL/GenBank/DDBJ whole genome shotgun (WGS) entry which is preliminary data.</text>
</comment>
<dbReference type="Proteomes" id="UP001500469">
    <property type="component" value="Unassembled WGS sequence"/>
</dbReference>
<gene>
    <name evidence="1" type="ORF">GCM10009119_40190</name>
</gene>
<dbReference type="EMBL" id="BAAAFI010000048">
    <property type="protein sequence ID" value="GAA0881049.1"/>
    <property type="molecule type" value="Genomic_DNA"/>
</dbReference>
<dbReference type="Gene3D" id="2.60.120.380">
    <property type="match status" value="1"/>
</dbReference>
<protein>
    <submittedName>
        <fullName evidence="1">Uncharacterized protein</fullName>
    </submittedName>
</protein>
<reference evidence="1 2" key="1">
    <citation type="journal article" date="2019" name="Int. J. Syst. Evol. Microbiol.">
        <title>The Global Catalogue of Microorganisms (GCM) 10K type strain sequencing project: providing services to taxonomists for standard genome sequencing and annotation.</title>
        <authorList>
            <consortium name="The Broad Institute Genomics Platform"/>
            <consortium name="The Broad Institute Genome Sequencing Center for Infectious Disease"/>
            <person name="Wu L."/>
            <person name="Ma J."/>
        </authorList>
    </citation>
    <scope>NUCLEOTIDE SEQUENCE [LARGE SCALE GENOMIC DNA]</scope>
    <source>
        <strain evidence="1 2">JCM 16112</strain>
    </source>
</reference>
<keyword evidence="2" id="KW-1185">Reference proteome</keyword>
<sequence length="118" mass="13537">MDRQLANAEKLIKSDGYELTHTIIEGSLDESDDENRFFTLQEGWTYKFVLVCDNDCTDIDLCIHDENENSIGCDEDSSDFALAEVTPKWTGRFHALIEMYDCSVDPCTYKFAIFGKEE</sequence>
<organism evidence="1 2">
    <name type="scientific">Algoriphagus jejuensis</name>
    <dbReference type="NCBI Taxonomy" id="419934"/>
    <lineage>
        <taxon>Bacteria</taxon>
        <taxon>Pseudomonadati</taxon>
        <taxon>Bacteroidota</taxon>
        <taxon>Cytophagia</taxon>
        <taxon>Cytophagales</taxon>
        <taxon>Cyclobacteriaceae</taxon>
        <taxon>Algoriphagus</taxon>
    </lineage>
</organism>
<evidence type="ECO:0000313" key="1">
    <source>
        <dbReference type="EMBL" id="GAA0881049.1"/>
    </source>
</evidence>
<proteinExistence type="predicted"/>